<organism evidence="2">
    <name type="scientific">Octopus bimaculoides</name>
    <name type="common">California two-spotted octopus</name>
    <dbReference type="NCBI Taxonomy" id="37653"/>
    <lineage>
        <taxon>Eukaryota</taxon>
        <taxon>Metazoa</taxon>
        <taxon>Spiralia</taxon>
        <taxon>Lophotrochozoa</taxon>
        <taxon>Mollusca</taxon>
        <taxon>Cephalopoda</taxon>
        <taxon>Coleoidea</taxon>
        <taxon>Octopodiformes</taxon>
        <taxon>Octopoda</taxon>
        <taxon>Incirrata</taxon>
        <taxon>Octopodidae</taxon>
        <taxon>Octopus</taxon>
    </lineage>
</organism>
<evidence type="ECO:0000313" key="2">
    <source>
        <dbReference type="EMBL" id="KOF90068.1"/>
    </source>
</evidence>
<dbReference type="EMBL" id="KQ417847">
    <property type="protein sequence ID" value="KOF90068.1"/>
    <property type="molecule type" value="Genomic_DNA"/>
</dbReference>
<evidence type="ECO:0000256" key="1">
    <source>
        <dbReference type="SAM" id="Phobius"/>
    </source>
</evidence>
<accession>A0A0L8HLE2</accession>
<keyword evidence="1" id="KW-0472">Membrane</keyword>
<proteinExistence type="predicted"/>
<feature type="transmembrane region" description="Helical" evidence="1">
    <location>
        <begin position="21"/>
        <end position="40"/>
    </location>
</feature>
<name>A0A0L8HLE2_OCTBM</name>
<dbReference type="AlphaFoldDB" id="A0A0L8HLE2"/>
<keyword evidence="1" id="KW-0812">Transmembrane</keyword>
<keyword evidence="1" id="KW-1133">Transmembrane helix</keyword>
<reference evidence="2" key="1">
    <citation type="submission" date="2015-07" db="EMBL/GenBank/DDBJ databases">
        <title>MeaNS - Measles Nucleotide Surveillance Program.</title>
        <authorList>
            <person name="Tran T."/>
            <person name="Druce J."/>
        </authorList>
    </citation>
    <scope>NUCLEOTIDE SEQUENCE</scope>
    <source>
        <strain evidence="2">UCB-OBI-ISO-001</strain>
        <tissue evidence="2">Gonad</tissue>
    </source>
</reference>
<protein>
    <submittedName>
        <fullName evidence="2">Uncharacterized protein</fullName>
    </submittedName>
</protein>
<gene>
    <name evidence="2" type="ORF">OCBIM_22011939mg</name>
</gene>
<sequence>MRHSKGINMNINTCVILERTVITRVIITFHIYVTIIHLFLNTCLSIPLSDRMLLLTVTG</sequence>